<dbReference type="NCBIfam" id="NF006598">
    <property type="entry name" value="PRK09135.1"/>
    <property type="match status" value="1"/>
</dbReference>
<dbReference type="RefSeq" id="WP_279250123.1">
    <property type="nucleotide sequence ID" value="NZ_SHNO01000001.1"/>
</dbReference>
<dbReference type="EMBL" id="SHNO01000001">
    <property type="protein sequence ID" value="MCX2978426.1"/>
    <property type="molecule type" value="Genomic_DNA"/>
</dbReference>
<keyword evidence="4" id="KW-1185">Reference proteome</keyword>
<evidence type="ECO:0000313" key="3">
    <source>
        <dbReference type="EMBL" id="MCX2978426.1"/>
    </source>
</evidence>
<dbReference type="InterPro" id="IPR020904">
    <property type="entry name" value="Sc_DH/Rdtase_CS"/>
</dbReference>
<dbReference type="PRINTS" id="PR00080">
    <property type="entry name" value="SDRFAMILY"/>
</dbReference>
<reference evidence="3" key="1">
    <citation type="submission" date="2019-02" db="EMBL/GenBank/DDBJ databases">
        <authorList>
            <person name="Li S.-H."/>
        </authorList>
    </citation>
    <scope>NUCLEOTIDE SEQUENCE</scope>
    <source>
        <strain evidence="3">IMCC11814</strain>
    </source>
</reference>
<comment type="similarity">
    <text evidence="1">Belongs to the short-chain dehydrogenases/reductases (SDR) family.</text>
</comment>
<gene>
    <name evidence="3" type="ORF">EYC82_13755</name>
</gene>
<dbReference type="InterPro" id="IPR002347">
    <property type="entry name" value="SDR_fam"/>
</dbReference>
<dbReference type="SUPFAM" id="SSF51735">
    <property type="entry name" value="NAD(P)-binding Rossmann-fold domains"/>
    <property type="match status" value="1"/>
</dbReference>
<dbReference type="EC" id="1.5.1.33" evidence="3"/>
<dbReference type="PROSITE" id="PS00061">
    <property type="entry name" value="ADH_SHORT"/>
    <property type="match status" value="1"/>
</dbReference>
<comment type="caution">
    <text evidence="3">The sequence shown here is derived from an EMBL/GenBank/DDBJ whole genome shotgun (WGS) entry which is preliminary data.</text>
</comment>
<dbReference type="Pfam" id="PF13561">
    <property type="entry name" value="adh_short_C2"/>
    <property type="match status" value="1"/>
</dbReference>
<accession>A0ABT3T822</accession>
<protein>
    <submittedName>
        <fullName evidence="3">Pteridine reductase</fullName>
        <ecNumber evidence="3">1.5.1.33</ecNumber>
    </submittedName>
</protein>
<evidence type="ECO:0000313" key="4">
    <source>
        <dbReference type="Proteomes" id="UP001143304"/>
    </source>
</evidence>
<dbReference type="InterPro" id="IPR036291">
    <property type="entry name" value="NAD(P)-bd_dom_sf"/>
</dbReference>
<dbReference type="Gene3D" id="3.40.50.720">
    <property type="entry name" value="NAD(P)-binding Rossmann-like Domain"/>
    <property type="match status" value="1"/>
</dbReference>
<organism evidence="3 4">
    <name type="scientific">Candidatus Marimicrobium litorale</name>
    <dbReference type="NCBI Taxonomy" id="2518991"/>
    <lineage>
        <taxon>Bacteria</taxon>
        <taxon>Pseudomonadati</taxon>
        <taxon>Pseudomonadota</taxon>
        <taxon>Gammaproteobacteria</taxon>
        <taxon>Cellvibrionales</taxon>
        <taxon>Halieaceae</taxon>
        <taxon>Marimicrobium</taxon>
    </lineage>
</organism>
<dbReference type="PANTHER" id="PTHR43639">
    <property type="entry name" value="OXIDOREDUCTASE, SHORT-CHAIN DEHYDROGENASE/REDUCTASE FAMILY (AFU_ORTHOLOGUE AFUA_5G02870)"/>
    <property type="match status" value="1"/>
</dbReference>
<dbReference type="PRINTS" id="PR00081">
    <property type="entry name" value="GDHRDH"/>
</dbReference>
<dbReference type="GO" id="GO:0047040">
    <property type="term" value="F:pteridine reductase activity"/>
    <property type="evidence" value="ECO:0007669"/>
    <property type="project" value="UniProtKB-EC"/>
</dbReference>
<dbReference type="Proteomes" id="UP001143304">
    <property type="component" value="Unassembled WGS sequence"/>
</dbReference>
<evidence type="ECO:0000256" key="1">
    <source>
        <dbReference type="ARBA" id="ARBA00006484"/>
    </source>
</evidence>
<name>A0ABT3T822_9GAMM</name>
<sequence length="250" mass="26893">MESDNNSKIALVTGGARRIGKEIALHLHRRGFDIVLHYRSSSEDAEALAQLMCDERPDSCVTLQADIQHTEEIERLGNTLAERYGTLSVLVNNASGYAPTPIDHCTPSQFNDMLNANLRGPYFLVQALLPLLKNARGSIVNILDVHAERPLPGYNAYCAAKSGLTSLTRSLAVELAPQVRVNGVSPGAILWPEGGESYDTSMREETLARTPLQRQGDPADIAGAVGFLACDAPFITGQVLIVDGGRSLVG</sequence>
<keyword evidence="2 3" id="KW-0560">Oxidoreductase</keyword>
<proteinExistence type="inferred from homology"/>
<dbReference type="PANTHER" id="PTHR43639:SF1">
    <property type="entry name" value="SHORT-CHAIN DEHYDROGENASE_REDUCTASE FAMILY PROTEIN"/>
    <property type="match status" value="1"/>
</dbReference>
<evidence type="ECO:0000256" key="2">
    <source>
        <dbReference type="ARBA" id="ARBA00023002"/>
    </source>
</evidence>